<comment type="caution">
    <text evidence="2">The sequence shown here is derived from an EMBL/GenBank/DDBJ whole genome shotgun (WGS) entry which is preliminary data.</text>
</comment>
<dbReference type="EMBL" id="JAAAHW010005241">
    <property type="protein sequence ID" value="KAF9969372.1"/>
    <property type="molecule type" value="Genomic_DNA"/>
</dbReference>
<dbReference type="OrthoDB" id="71307at2759"/>
<organism evidence="2 3">
    <name type="scientific">Modicella reniformis</name>
    <dbReference type="NCBI Taxonomy" id="1440133"/>
    <lineage>
        <taxon>Eukaryota</taxon>
        <taxon>Fungi</taxon>
        <taxon>Fungi incertae sedis</taxon>
        <taxon>Mucoromycota</taxon>
        <taxon>Mortierellomycotina</taxon>
        <taxon>Mortierellomycetes</taxon>
        <taxon>Mortierellales</taxon>
        <taxon>Mortierellaceae</taxon>
        <taxon>Modicella</taxon>
    </lineage>
</organism>
<evidence type="ECO:0000313" key="2">
    <source>
        <dbReference type="EMBL" id="KAF9969372.1"/>
    </source>
</evidence>
<name>A0A9P6JJN7_9FUNG</name>
<protein>
    <submittedName>
        <fullName evidence="2">Uncharacterized protein</fullName>
    </submittedName>
</protein>
<proteinExistence type="predicted"/>
<feature type="transmembrane region" description="Helical" evidence="1">
    <location>
        <begin position="131"/>
        <end position="152"/>
    </location>
</feature>
<keyword evidence="3" id="KW-1185">Reference proteome</keyword>
<dbReference type="AlphaFoldDB" id="A0A9P6JJN7"/>
<accession>A0A9P6JJN7</accession>
<sequence length="173" mass="18849">MPGSGAPTVPAPTSEEAPSRYLNVYHEPFSATLTTSPGPNPTMTSPLSKVRRVYPPMGSEPQQPELASDVGESSVVRGGRRIINELVNNGAVVGGAAVAERAVGAVGENLHIQELRARYHRRMQRLKKDKMLFLFWVPVLLVMLALTIIRIASTFDVARQWTGGLMNFAGIHF</sequence>
<keyword evidence="1" id="KW-0472">Membrane</keyword>
<dbReference type="Proteomes" id="UP000749646">
    <property type="component" value="Unassembled WGS sequence"/>
</dbReference>
<evidence type="ECO:0000313" key="3">
    <source>
        <dbReference type="Proteomes" id="UP000749646"/>
    </source>
</evidence>
<evidence type="ECO:0000256" key="1">
    <source>
        <dbReference type="SAM" id="Phobius"/>
    </source>
</evidence>
<keyword evidence="1" id="KW-1133">Transmembrane helix</keyword>
<gene>
    <name evidence="2" type="ORF">BGZ65_011999</name>
</gene>
<keyword evidence="1" id="KW-0812">Transmembrane</keyword>
<reference evidence="2" key="1">
    <citation type="journal article" date="2020" name="Fungal Divers.">
        <title>Resolving the Mortierellaceae phylogeny through synthesis of multi-gene phylogenetics and phylogenomics.</title>
        <authorList>
            <person name="Vandepol N."/>
            <person name="Liber J."/>
            <person name="Desiro A."/>
            <person name="Na H."/>
            <person name="Kennedy M."/>
            <person name="Barry K."/>
            <person name="Grigoriev I.V."/>
            <person name="Miller A.N."/>
            <person name="O'Donnell K."/>
            <person name="Stajich J.E."/>
            <person name="Bonito G."/>
        </authorList>
    </citation>
    <scope>NUCLEOTIDE SEQUENCE</scope>
    <source>
        <strain evidence="2">MES-2147</strain>
    </source>
</reference>